<evidence type="ECO:0000313" key="4">
    <source>
        <dbReference type="Proteomes" id="UP000751190"/>
    </source>
</evidence>
<feature type="region of interest" description="Disordered" evidence="1">
    <location>
        <begin position="281"/>
        <end position="358"/>
    </location>
</feature>
<keyword evidence="2" id="KW-1133">Transmembrane helix</keyword>
<keyword evidence="2" id="KW-0812">Transmembrane</keyword>
<evidence type="ECO:0000256" key="2">
    <source>
        <dbReference type="SAM" id="Phobius"/>
    </source>
</evidence>
<evidence type="ECO:0008006" key="5">
    <source>
        <dbReference type="Google" id="ProtNLM"/>
    </source>
</evidence>
<dbReference type="AlphaFoldDB" id="A0A8J5XK48"/>
<dbReference type="SUPFAM" id="SSF46565">
    <property type="entry name" value="Chaperone J-domain"/>
    <property type="match status" value="1"/>
</dbReference>
<feature type="transmembrane region" description="Helical" evidence="2">
    <location>
        <begin position="585"/>
        <end position="607"/>
    </location>
</feature>
<dbReference type="OMA" id="ITWICFI"/>
<reference evidence="3" key="1">
    <citation type="submission" date="2021-05" db="EMBL/GenBank/DDBJ databases">
        <title>The genome of the haptophyte Pavlova lutheri (Diacronema luteri, Pavlovales) - a model for lipid biosynthesis in eukaryotic algae.</title>
        <authorList>
            <person name="Hulatt C.J."/>
            <person name="Posewitz M.C."/>
        </authorList>
    </citation>
    <scope>NUCLEOTIDE SEQUENCE</scope>
    <source>
        <strain evidence="3">NIVA-4/92</strain>
    </source>
</reference>
<organism evidence="3 4">
    <name type="scientific">Diacronema lutheri</name>
    <name type="common">Unicellular marine alga</name>
    <name type="synonym">Monochrysis lutheri</name>
    <dbReference type="NCBI Taxonomy" id="2081491"/>
    <lineage>
        <taxon>Eukaryota</taxon>
        <taxon>Haptista</taxon>
        <taxon>Haptophyta</taxon>
        <taxon>Pavlovophyceae</taxon>
        <taxon>Pavlovales</taxon>
        <taxon>Pavlovaceae</taxon>
        <taxon>Diacronema</taxon>
    </lineage>
</organism>
<feature type="transmembrane region" description="Helical" evidence="2">
    <location>
        <begin position="628"/>
        <end position="645"/>
    </location>
</feature>
<feature type="compositionally biased region" description="Low complexity" evidence="1">
    <location>
        <begin position="303"/>
        <end position="316"/>
    </location>
</feature>
<proteinExistence type="predicted"/>
<dbReference type="InterPro" id="IPR036869">
    <property type="entry name" value="J_dom_sf"/>
</dbReference>
<dbReference type="EMBL" id="JAGTXO010000001">
    <property type="protein sequence ID" value="KAG8470741.1"/>
    <property type="molecule type" value="Genomic_DNA"/>
</dbReference>
<keyword evidence="2" id="KW-0472">Membrane</keyword>
<gene>
    <name evidence="3" type="ORF">KFE25_009162</name>
</gene>
<protein>
    <recommendedName>
        <fullName evidence="5">J domain-containing protein</fullName>
    </recommendedName>
</protein>
<comment type="caution">
    <text evidence="3">The sequence shown here is derived from an EMBL/GenBank/DDBJ whole genome shotgun (WGS) entry which is preliminary data.</text>
</comment>
<feature type="transmembrane region" description="Helical" evidence="2">
    <location>
        <begin position="657"/>
        <end position="677"/>
    </location>
</feature>
<accession>A0A8J5XK48</accession>
<dbReference type="Proteomes" id="UP000751190">
    <property type="component" value="Unassembled WGS sequence"/>
</dbReference>
<feature type="transmembrane region" description="Helical" evidence="2">
    <location>
        <begin position="450"/>
        <end position="470"/>
    </location>
</feature>
<feature type="transmembrane region" description="Helical" evidence="2">
    <location>
        <begin position="413"/>
        <end position="438"/>
    </location>
</feature>
<feature type="compositionally biased region" description="Basic and acidic residues" evidence="1">
    <location>
        <begin position="323"/>
        <end position="340"/>
    </location>
</feature>
<evidence type="ECO:0000256" key="1">
    <source>
        <dbReference type="SAM" id="MobiDB-lite"/>
    </source>
</evidence>
<dbReference type="OrthoDB" id="447346at2759"/>
<evidence type="ECO:0000313" key="3">
    <source>
        <dbReference type="EMBL" id="KAG8470741.1"/>
    </source>
</evidence>
<name>A0A8J5XK48_DIALT</name>
<sequence>MPTAHTPGETLKAVSGSQRRALKREGGKEVAKVAAATPPAPSQLEQIGACFRWQVWPWWVSLLAAIYLLTKQHLLYESPCAVLATASPVTRGEISRAYRSISMCTHPDRLVGSPENQARGALLFKRVTAARDALLERVRANAVELEAAGLGGADGPQPAASCMSSELEVYLYRLVGEIAGELGSLRAAEVAAAARSFVVALVTFEAGITHTISTCLLLLMLYRMLAAIAGALTSAPPALLLARACSSALLGPVPTVCRLLLAPLLRIAVFAQRLARGEADEAAASAPGAEGERAPPPPPPPVGAAAAMPAERAGLPRNARRRAGGERRVGAAEVERREQEALLGRGANAQPEGAQDEAISDQLAEGGLSAMPSALHDIIRQRGPGGMISASTARIKAAEIVQFDMLLALTKPIFPLLTLLATGQAYNGLVFVLITTKLLRKVPFLGLEGLHLACALCGLLHTILGVSAGAISSHQRGLLHLEWHWSFKDVAMIAHVALTGATYASLSRLGNEPLLVASFASGVAARILLLEQLPPSWLPDLNPRLAHVHVQFARIDDVGVRSRGGVGSCAGGLFRWVAGERHGSLLALVTKGVLLLLPLLAAAQWLARSERNARRLHRRGARRRCGGSLALALLALGQAGLLLSFDLNSINGPLPNLWIACLLGALFESLLSTYNVLGRMRSFLGWILYVLL</sequence>
<keyword evidence="4" id="KW-1185">Reference proteome</keyword>